<evidence type="ECO:0000313" key="2">
    <source>
        <dbReference type="EMBL" id="CAF3721532.1"/>
    </source>
</evidence>
<gene>
    <name evidence="1" type="ORF">OVA965_LOCUS11944</name>
    <name evidence="2" type="ORF">TMI583_LOCUS11948</name>
</gene>
<evidence type="ECO:0000313" key="1">
    <source>
        <dbReference type="EMBL" id="CAF0946953.1"/>
    </source>
</evidence>
<dbReference type="EMBL" id="CAJNOK010004710">
    <property type="protein sequence ID" value="CAF0946953.1"/>
    <property type="molecule type" value="Genomic_DNA"/>
</dbReference>
<reference evidence="2" key="1">
    <citation type="submission" date="2021-02" db="EMBL/GenBank/DDBJ databases">
        <authorList>
            <person name="Nowell W R."/>
        </authorList>
    </citation>
    <scope>NUCLEOTIDE SEQUENCE</scope>
</reference>
<evidence type="ECO:0000313" key="3">
    <source>
        <dbReference type="Proteomes" id="UP000682733"/>
    </source>
</evidence>
<dbReference type="AlphaFoldDB" id="A0A8S2I717"/>
<protein>
    <submittedName>
        <fullName evidence="2">Uncharacterized protein</fullName>
    </submittedName>
</protein>
<dbReference type="Proteomes" id="UP000682733">
    <property type="component" value="Unassembled WGS sequence"/>
</dbReference>
<accession>A0A8S2I717</accession>
<name>A0A8S2I717_9BILA</name>
<dbReference type="Proteomes" id="UP000677228">
    <property type="component" value="Unassembled WGS sequence"/>
</dbReference>
<sequence length="147" mass="15745">MPRSFDVGSCLSSLYCSDRGNCYFYAGVSANTSMSQIIDLTSYSSAIDNNMVTYNLSAWLGGILAQDDSAAVSFTFLDKCYGLLGTSGTIGPVKAVDRSSLTELLYRSTSGSVLPNTRYVNIQVVITRFSGSTSNGDVDDISLVFFS</sequence>
<comment type="caution">
    <text evidence="2">The sequence shown here is derived from an EMBL/GenBank/DDBJ whole genome shotgun (WGS) entry which is preliminary data.</text>
</comment>
<dbReference type="EMBL" id="CAJOBA010004715">
    <property type="protein sequence ID" value="CAF3721532.1"/>
    <property type="molecule type" value="Genomic_DNA"/>
</dbReference>
<proteinExistence type="predicted"/>
<organism evidence="2 3">
    <name type="scientific">Didymodactylos carnosus</name>
    <dbReference type="NCBI Taxonomy" id="1234261"/>
    <lineage>
        <taxon>Eukaryota</taxon>
        <taxon>Metazoa</taxon>
        <taxon>Spiralia</taxon>
        <taxon>Gnathifera</taxon>
        <taxon>Rotifera</taxon>
        <taxon>Eurotatoria</taxon>
        <taxon>Bdelloidea</taxon>
        <taxon>Philodinida</taxon>
        <taxon>Philodinidae</taxon>
        <taxon>Didymodactylos</taxon>
    </lineage>
</organism>